<keyword evidence="3" id="KW-1003">Cell membrane</keyword>
<evidence type="ECO:0000256" key="11">
    <source>
        <dbReference type="SAM" id="Phobius"/>
    </source>
</evidence>
<dbReference type="InterPro" id="IPR001681">
    <property type="entry name" value="Neurokn_rcpt"/>
</dbReference>
<keyword evidence="6 10" id="KW-0297">G-protein coupled receptor</keyword>
<evidence type="ECO:0000256" key="10">
    <source>
        <dbReference type="RuleBase" id="RU000688"/>
    </source>
</evidence>
<evidence type="ECO:0000256" key="5">
    <source>
        <dbReference type="ARBA" id="ARBA00022989"/>
    </source>
</evidence>
<dbReference type="SUPFAM" id="SSF81321">
    <property type="entry name" value="Family A G protein-coupled receptor-like"/>
    <property type="match status" value="1"/>
</dbReference>
<dbReference type="InterPro" id="IPR000611">
    <property type="entry name" value="NPY_rcpt"/>
</dbReference>
<evidence type="ECO:0000256" key="9">
    <source>
        <dbReference type="ARBA" id="ARBA00023224"/>
    </source>
</evidence>
<dbReference type="WBParaSite" id="L893_g25431.t1">
    <property type="protein sequence ID" value="L893_g25431.t1"/>
    <property type="gene ID" value="L893_g25431"/>
</dbReference>
<evidence type="ECO:0000256" key="3">
    <source>
        <dbReference type="ARBA" id="ARBA00022475"/>
    </source>
</evidence>
<dbReference type="GO" id="GO:0004995">
    <property type="term" value="F:tachykinin receptor activity"/>
    <property type="evidence" value="ECO:0007669"/>
    <property type="project" value="InterPro"/>
</dbReference>
<feature type="transmembrane region" description="Helical" evidence="11">
    <location>
        <begin position="242"/>
        <end position="263"/>
    </location>
</feature>
<keyword evidence="13" id="KW-1185">Reference proteome</keyword>
<keyword evidence="5 11" id="KW-1133">Transmembrane helix</keyword>
<dbReference type="Gene3D" id="1.20.1070.10">
    <property type="entry name" value="Rhodopsin 7-helix transmembrane proteins"/>
    <property type="match status" value="1"/>
</dbReference>
<feature type="transmembrane region" description="Helical" evidence="11">
    <location>
        <begin position="328"/>
        <end position="347"/>
    </location>
</feature>
<feature type="transmembrane region" description="Helical" evidence="11">
    <location>
        <begin position="99"/>
        <end position="118"/>
    </location>
</feature>
<evidence type="ECO:0000256" key="4">
    <source>
        <dbReference type="ARBA" id="ARBA00022692"/>
    </source>
</evidence>
<reference evidence="14" key="1">
    <citation type="submission" date="2016-11" db="UniProtKB">
        <authorList>
            <consortium name="WormBaseParasite"/>
        </authorList>
    </citation>
    <scope>IDENTIFICATION</scope>
</reference>
<sequence length="404" mass="46467">MEQFSEDSEMCLLTGGTQMSEQWIMDRLMLGCNCSQVSLMNMDSLQLHCLPFPFVHHLLVQVIYIFMFAALITCAVGGNFAVIWIVLRHERMRTVTNYYLVNLAVADILISILNTGFSGSYNLYYVWVFGPFYCAINNLMGITPICASVFTMIVMSFDRYMAIVHPLRRRPGRSATVSIIVTIWLLAFLCGVPAFLASKLEMNYFFNGDKVVEVPLCLGDNFPDGNGINSKIFAWYNNGLVIIQYVIPLIILTFTYGKVVLVLRRNDTIGDTRNQESVKTKRKAANMLALVVTMFVVVWLPYNLYFLILHRYLAEFLGVKGGQYMFVNIYWLGMSSSVINPVIYYFMNERFRLGFRYAFRWIPFVRVSQRDYEITFSKHSRTSHAPSRLSLTVYIPQSHQAKQV</sequence>
<evidence type="ECO:0000256" key="2">
    <source>
        <dbReference type="ARBA" id="ARBA00010663"/>
    </source>
</evidence>
<keyword evidence="7 11" id="KW-0472">Membrane</keyword>
<evidence type="ECO:0000256" key="8">
    <source>
        <dbReference type="ARBA" id="ARBA00023170"/>
    </source>
</evidence>
<comment type="subcellular location">
    <subcellularLocation>
        <location evidence="1">Cell membrane</location>
        <topology evidence="1">Multi-pass membrane protein</topology>
    </subcellularLocation>
</comment>
<dbReference type="GO" id="GO:0004983">
    <property type="term" value="F:neuropeptide Y receptor activity"/>
    <property type="evidence" value="ECO:0007669"/>
    <property type="project" value="InterPro"/>
</dbReference>
<keyword evidence="8 10" id="KW-0675">Receptor</keyword>
<keyword evidence="9 10" id="KW-0807">Transducer</keyword>
<proteinExistence type="inferred from homology"/>
<evidence type="ECO:0000313" key="13">
    <source>
        <dbReference type="Proteomes" id="UP000095287"/>
    </source>
</evidence>
<evidence type="ECO:0000256" key="6">
    <source>
        <dbReference type="ARBA" id="ARBA00023040"/>
    </source>
</evidence>
<protein>
    <submittedName>
        <fullName evidence="14">G_PROTEIN_RECEP_F1_2 domain-containing protein</fullName>
    </submittedName>
</protein>
<dbReference type="InterPro" id="IPR017452">
    <property type="entry name" value="GPCR_Rhodpsn_7TM"/>
</dbReference>
<dbReference type="PANTHER" id="PTHR46925">
    <property type="entry name" value="G-PROTEIN COUPLED RECEPTOR TKR-1-RELATED"/>
    <property type="match status" value="1"/>
</dbReference>
<evidence type="ECO:0000256" key="1">
    <source>
        <dbReference type="ARBA" id="ARBA00004651"/>
    </source>
</evidence>
<comment type="similarity">
    <text evidence="2 10">Belongs to the G-protein coupled receptor 1 family.</text>
</comment>
<dbReference type="InterPro" id="IPR000276">
    <property type="entry name" value="GPCR_Rhodpsn"/>
</dbReference>
<dbReference type="GO" id="GO:0005886">
    <property type="term" value="C:plasma membrane"/>
    <property type="evidence" value="ECO:0007669"/>
    <property type="project" value="UniProtKB-SubCell"/>
</dbReference>
<evidence type="ECO:0000256" key="7">
    <source>
        <dbReference type="ARBA" id="ARBA00023136"/>
    </source>
</evidence>
<organism evidence="13 14">
    <name type="scientific">Steinernema glaseri</name>
    <dbReference type="NCBI Taxonomy" id="37863"/>
    <lineage>
        <taxon>Eukaryota</taxon>
        <taxon>Metazoa</taxon>
        <taxon>Ecdysozoa</taxon>
        <taxon>Nematoda</taxon>
        <taxon>Chromadorea</taxon>
        <taxon>Rhabditida</taxon>
        <taxon>Tylenchina</taxon>
        <taxon>Panagrolaimomorpha</taxon>
        <taxon>Strongyloidoidea</taxon>
        <taxon>Steinernematidae</taxon>
        <taxon>Steinernema</taxon>
    </lineage>
</organism>
<feature type="transmembrane region" description="Helical" evidence="11">
    <location>
        <begin position="62"/>
        <end position="87"/>
    </location>
</feature>
<feature type="transmembrane region" description="Helical" evidence="11">
    <location>
        <begin position="124"/>
        <end position="154"/>
    </location>
</feature>
<feature type="transmembrane region" description="Helical" evidence="11">
    <location>
        <begin position="284"/>
        <end position="308"/>
    </location>
</feature>
<accession>A0A1I7ZEQ4</accession>
<feature type="domain" description="G-protein coupled receptors family 1 profile" evidence="12">
    <location>
        <begin position="78"/>
        <end position="344"/>
    </location>
</feature>
<dbReference type="PANTHER" id="PTHR46925:SF2">
    <property type="entry name" value="G-PROTEIN COUPLED RECEPTOR TKR-1-RELATED"/>
    <property type="match status" value="1"/>
</dbReference>
<dbReference type="AlphaFoldDB" id="A0A1I7ZEQ4"/>
<dbReference type="Proteomes" id="UP000095287">
    <property type="component" value="Unplaced"/>
</dbReference>
<name>A0A1I7ZEQ4_9BILA</name>
<feature type="transmembrane region" description="Helical" evidence="11">
    <location>
        <begin position="175"/>
        <end position="196"/>
    </location>
</feature>
<dbReference type="PRINTS" id="PR01012">
    <property type="entry name" value="NRPEPTIDEYR"/>
</dbReference>
<keyword evidence="4 10" id="KW-0812">Transmembrane</keyword>
<evidence type="ECO:0000259" key="12">
    <source>
        <dbReference type="PROSITE" id="PS50262"/>
    </source>
</evidence>
<evidence type="ECO:0000313" key="14">
    <source>
        <dbReference type="WBParaSite" id="L893_g25431.t1"/>
    </source>
</evidence>
<dbReference type="PROSITE" id="PS00237">
    <property type="entry name" value="G_PROTEIN_RECEP_F1_1"/>
    <property type="match status" value="1"/>
</dbReference>
<dbReference type="SMART" id="SM01381">
    <property type="entry name" value="7TM_GPCR_Srsx"/>
    <property type="match status" value="1"/>
</dbReference>
<dbReference type="Pfam" id="PF00001">
    <property type="entry name" value="7tm_1"/>
    <property type="match status" value="1"/>
</dbReference>
<dbReference type="PRINTS" id="PR00237">
    <property type="entry name" value="GPCRRHODOPSN"/>
</dbReference>
<dbReference type="PROSITE" id="PS50262">
    <property type="entry name" value="G_PROTEIN_RECEP_F1_2"/>
    <property type="match status" value="1"/>
</dbReference>